<feature type="compositionally biased region" description="Basic and acidic residues" evidence="10">
    <location>
        <begin position="1142"/>
        <end position="1175"/>
    </location>
</feature>
<feature type="compositionally biased region" description="Basic and acidic residues" evidence="10">
    <location>
        <begin position="261"/>
        <end position="320"/>
    </location>
</feature>
<dbReference type="InterPro" id="IPR019787">
    <property type="entry name" value="Znf_PHD-finger"/>
</dbReference>
<proteinExistence type="predicted"/>
<feature type="compositionally biased region" description="Basic and acidic residues" evidence="10">
    <location>
        <begin position="1216"/>
        <end position="1227"/>
    </location>
</feature>
<dbReference type="SMART" id="SM00510">
    <property type="entry name" value="TFS2M"/>
    <property type="match status" value="1"/>
</dbReference>
<comment type="caution">
    <text evidence="13">The sequence shown here is derived from an EMBL/GenBank/DDBJ whole genome shotgun (WGS) entry which is preliminary data.</text>
</comment>
<feature type="region of interest" description="Disordered" evidence="10">
    <location>
        <begin position="1507"/>
        <end position="1586"/>
    </location>
</feature>
<organism evidence="13 14">
    <name type="scientific">Popillia japonica</name>
    <name type="common">Japanese beetle</name>
    <dbReference type="NCBI Taxonomy" id="7064"/>
    <lineage>
        <taxon>Eukaryota</taxon>
        <taxon>Metazoa</taxon>
        <taxon>Ecdysozoa</taxon>
        <taxon>Arthropoda</taxon>
        <taxon>Hexapoda</taxon>
        <taxon>Insecta</taxon>
        <taxon>Pterygota</taxon>
        <taxon>Neoptera</taxon>
        <taxon>Endopterygota</taxon>
        <taxon>Coleoptera</taxon>
        <taxon>Polyphaga</taxon>
        <taxon>Scarabaeiformia</taxon>
        <taxon>Scarabaeidae</taxon>
        <taxon>Rutelinae</taxon>
        <taxon>Popillia</taxon>
    </lineage>
</organism>
<feature type="region of interest" description="Disordered" evidence="10">
    <location>
        <begin position="710"/>
        <end position="736"/>
    </location>
</feature>
<evidence type="ECO:0000256" key="4">
    <source>
        <dbReference type="ARBA" id="ARBA00022833"/>
    </source>
</evidence>
<dbReference type="EMBL" id="JASPKY010000061">
    <property type="protein sequence ID" value="KAK9744163.1"/>
    <property type="molecule type" value="Genomic_DNA"/>
</dbReference>
<feature type="compositionally biased region" description="Basic residues" evidence="10">
    <location>
        <begin position="227"/>
        <end position="238"/>
    </location>
</feature>
<feature type="region of interest" description="Disordered" evidence="10">
    <location>
        <begin position="143"/>
        <end position="162"/>
    </location>
</feature>
<gene>
    <name evidence="13" type="ORF">QE152_g7976</name>
</gene>
<feature type="compositionally biased region" description="Basic and acidic residues" evidence="10">
    <location>
        <begin position="359"/>
        <end position="392"/>
    </location>
</feature>
<feature type="compositionally biased region" description="Low complexity" evidence="10">
    <location>
        <begin position="337"/>
        <end position="353"/>
    </location>
</feature>
<dbReference type="Gene3D" id="1.10.472.30">
    <property type="entry name" value="Transcription elongation factor S-II, central domain"/>
    <property type="match status" value="1"/>
</dbReference>
<dbReference type="InterPro" id="IPR012921">
    <property type="entry name" value="SPOC_C"/>
</dbReference>
<evidence type="ECO:0000256" key="8">
    <source>
        <dbReference type="PROSITE-ProRule" id="PRU00146"/>
    </source>
</evidence>
<dbReference type="InterPro" id="IPR013083">
    <property type="entry name" value="Znf_RING/FYVE/PHD"/>
</dbReference>
<dbReference type="Pfam" id="PF07744">
    <property type="entry name" value="SPOC"/>
    <property type="match status" value="1"/>
</dbReference>
<evidence type="ECO:0000259" key="11">
    <source>
        <dbReference type="PROSITE" id="PS50016"/>
    </source>
</evidence>
<dbReference type="SUPFAM" id="SSF57903">
    <property type="entry name" value="FYVE/PHD zinc finger"/>
    <property type="match status" value="1"/>
</dbReference>
<feature type="domain" description="TFIIS central" evidence="12">
    <location>
        <begin position="956"/>
        <end position="1076"/>
    </location>
</feature>
<evidence type="ECO:0000313" key="14">
    <source>
        <dbReference type="Proteomes" id="UP001458880"/>
    </source>
</evidence>
<evidence type="ECO:0000256" key="7">
    <source>
        <dbReference type="ARBA" id="ARBA00023242"/>
    </source>
</evidence>
<dbReference type="InterPro" id="IPR006576">
    <property type="entry name" value="BRK_domain"/>
</dbReference>
<dbReference type="SMART" id="SM00249">
    <property type="entry name" value="PHD"/>
    <property type="match status" value="1"/>
</dbReference>
<accession>A0AAW1MBK1</accession>
<dbReference type="GO" id="GO:0005634">
    <property type="term" value="C:nucleus"/>
    <property type="evidence" value="ECO:0007669"/>
    <property type="project" value="UniProtKB-SubCell"/>
</dbReference>
<dbReference type="GO" id="GO:0008270">
    <property type="term" value="F:zinc ion binding"/>
    <property type="evidence" value="ECO:0007669"/>
    <property type="project" value="UniProtKB-KW"/>
</dbReference>
<keyword evidence="14" id="KW-1185">Reference proteome</keyword>
<feature type="region of interest" description="Disordered" evidence="10">
    <location>
        <begin position="590"/>
        <end position="648"/>
    </location>
</feature>
<feature type="coiled-coil region" evidence="9">
    <location>
        <begin position="1634"/>
        <end position="1661"/>
    </location>
</feature>
<feature type="region of interest" description="Disordered" evidence="10">
    <location>
        <begin position="899"/>
        <end position="956"/>
    </location>
</feature>
<dbReference type="SUPFAM" id="SSF160481">
    <property type="entry name" value="BRK domain-like"/>
    <property type="match status" value="1"/>
</dbReference>
<evidence type="ECO:0000259" key="12">
    <source>
        <dbReference type="PROSITE" id="PS51321"/>
    </source>
</evidence>
<feature type="region of interest" description="Disordered" evidence="10">
    <location>
        <begin position="1108"/>
        <end position="1227"/>
    </location>
</feature>
<feature type="region of interest" description="Disordered" evidence="10">
    <location>
        <begin position="1757"/>
        <end position="1776"/>
    </location>
</feature>
<dbReference type="PROSITE" id="PS01359">
    <property type="entry name" value="ZF_PHD_1"/>
    <property type="match status" value="1"/>
</dbReference>
<dbReference type="Proteomes" id="UP001458880">
    <property type="component" value="Unassembled WGS sequence"/>
</dbReference>
<dbReference type="InterPro" id="IPR037259">
    <property type="entry name" value="BRK_sf"/>
</dbReference>
<dbReference type="GO" id="GO:0006351">
    <property type="term" value="P:DNA-templated transcription"/>
    <property type="evidence" value="ECO:0007669"/>
    <property type="project" value="InterPro"/>
</dbReference>
<reference evidence="13 14" key="1">
    <citation type="journal article" date="2024" name="BMC Genomics">
        <title>De novo assembly and annotation of Popillia japonica's genome with initial clues to its potential as an invasive pest.</title>
        <authorList>
            <person name="Cucini C."/>
            <person name="Boschi S."/>
            <person name="Funari R."/>
            <person name="Cardaioli E."/>
            <person name="Iannotti N."/>
            <person name="Marturano G."/>
            <person name="Paoli F."/>
            <person name="Bruttini M."/>
            <person name="Carapelli A."/>
            <person name="Frati F."/>
            <person name="Nardi F."/>
        </authorList>
    </citation>
    <scope>NUCLEOTIDE SEQUENCE [LARGE SCALE GENOMIC DNA]</scope>
    <source>
        <strain evidence="13">DMR45628</strain>
    </source>
</reference>
<dbReference type="PANTHER" id="PTHR11477">
    <property type="entry name" value="TRANSCRIPTION FACTOR S-II ZINC FINGER DOMAIN-CONTAINING PROTEIN"/>
    <property type="match status" value="1"/>
</dbReference>
<dbReference type="PANTHER" id="PTHR11477:SF51">
    <property type="entry name" value="PROTEIN PARTNER OF SNF, ISOFORM B"/>
    <property type="match status" value="1"/>
</dbReference>
<dbReference type="Gene3D" id="3.30.40.10">
    <property type="entry name" value="Zinc/RING finger domain, C3HC4 (zinc finger)"/>
    <property type="match status" value="1"/>
</dbReference>
<dbReference type="PROSITE" id="PS51321">
    <property type="entry name" value="TFIIS_CENTRAL"/>
    <property type="match status" value="1"/>
</dbReference>
<dbReference type="PROSITE" id="PS50016">
    <property type="entry name" value="ZF_PHD_2"/>
    <property type="match status" value="1"/>
</dbReference>
<feature type="compositionally biased region" description="Low complexity" evidence="10">
    <location>
        <begin position="720"/>
        <end position="736"/>
    </location>
</feature>
<feature type="region of interest" description="Disordered" evidence="10">
    <location>
        <begin position="169"/>
        <end position="392"/>
    </location>
</feature>
<dbReference type="InterPro" id="IPR036575">
    <property type="entry name" value="TFIIS_cen_dom_sf"/>
</dbReference>
<dbReference type="SUPFAM" id="SSF46942">
    <property type="entry name" value="Elongation factor TFIIS domain 2"/>
    <property type="match status" value="1"/>
</dbReference>
<feature type="domain" description="PHD-type" evidence="11">
    <location>
        <begin position="649"/>
        <end position="703"/>
    </location>
</feature>
<feature type="compositionally biased region" description="Basic residues" evidence="10">
    <location>
        <begin position="1176"/>
        <end position="1215"/>
    </location>
</feature>
<keyword evidence="5" id="KW-0805">Transcription regulation</keyword>
<keyword evidence="6" id="KW-0804">Transcription</keyword>
<dbReference type="Pfam" id="PF07533">
    <property type="entry name" value="BRK"/>
    <property type="match status" value="1"/>
</dbReference>
<feature type="compositionally biased region" description="Acidic residues" evidence="10">
    <location>
        <begin position="633"/>
        <end position="645"/>
    </location>
</feature>
<feature type="compositionally biased region" description="Acidic residues" evidence="10">
    <location>
        <begin position="194"/>
        <end position="221"/>
    </location>
</feature>
<keyword evidence="9" id="KW-0175">Coiled coil</keyword>
<evidence type="ECO:0000256" key="10">
    <source>
        <dbReference type="SAM" id="MobiDB-lite"/>
    </source>
</evidence>
<evidence type="ECO:0000256" key="2">
    <source>
        <dbReference type="ARBA" id="ARBA00022723"/>
    </source>
</evidence>
<sequence>MSHSVVKVTENKPTDRLLLVVSEDGTVSPDKEAVESYLNSRIGTTELQVMHVNKFYDNNIDVTVDTLMYVHSEEVIEEEPQEMDQIARNLLSFRMDHDYTPLTSPKRQSPMQDDQEIDELAQTLGILEGSIPEEPPKLTKMVKTAPPKMTKRHVQSQMKSKAKMISSITVLPPKQQPPKAASTPKVSKPKIEEIDSDDYNDEDFEDIDYEDDDNDSDFELDESPKSKNIKKTPNRKQKKNPDHLLKTKVKMSTVKQQQPKVEQDNIKTEKIPEPKQTEMKQPEKKTPQKKEKKPAKQTEMKQPEKKTPQKKEKKPAKPPDDFALFSAPDIIRRVGGKEPTTPTTPVTPESPKVFKPAKIHQEMRSKSADFKTKRTSTETRLRSSIEEHQSKRLSLDKTRIKPERQQLFVKKNDSSKMEGTVSVQGYDESVGSNSSESILESQLEPLPSAEDIRAIIQNENTKSFTTSLVIPDSHDTTQVNDHNNQTNLDSSGLELDQSILDNINTDLISEDILYQVAQSLVDNPELQNVIDKSIVDGNLMLDASLQSINQENTLQPTQMNNAQNSTKLLETPSTSIKGTQIVRSDGRILVLPPIERPTTRSRNKRSENPDARQVARPMKPLDEEHVSGNELDSSNDEQSEEESEDDPNKLWCICNQPHNNRFMICCDTCEEWYHGKCVNVTKAMGQMMEQEGREWICLYCKDPSLKRPSAAARRIRKASRTSTDSSGSQRRSSSVTLQETAKAPSCIVCGKPSRTSSIYCSDNCILKHAQGVEKVVVFERKSGKILSGSNAPSAANLDKWLVDHPGFEVVRSTSKPSAVKKMSQSKLQLVKNTSNDGVSLAIQRKGVNIGILHHQPKNQQQIDSTKQHKKITGLKIISKQVSSTNQPKQTKLINPVPVTKPQVTTTTTPLKTKVTTPIPKTPPTPTTPKEKPMPQKTPKSRQAEVASTPQPKTENIRENVRKTLMEQLTNRIKLVDDLKLTEEEISNISVEIENQLFKCFGDTGQKYRNKYRSLIFNIKDIKNQTLWKRICEKSINPYQLVRLSPDDLASQELALWREREAKHQLDMIKKSELELLNCNRQYVFKTHKGEQVFEDDRPTDQTVTEVITGLGADSTSADKEEGKKELSKDKDRKFSSKHKKERSRDKDRKLSKEKSDSKDKRKDPRSTSRDKDRERDRRKRSRSRDHNRHNEKRRSRSRDKERHRRSHKSSRHKKDVHNTTEKLDKKSKEILEQLVDKQIVPPLEDRLWKHVPQEDIVQAATVESDSDHEPTSTVTIPTPPRPTEPDEIPSIQAIDVHEKNEKQDIIRTVSIDSTESLSPKDDSPGLSPIIKPQTEHVWKGTINMVDVAQISITAHEVSGDCSGLSEELPSSLDIVGRISPETVWDYIGKMKCSNSKMISLLRLNATNIEEKMPYIALYSYLSSRKRLGVVKSTNKAVKDFYIFPLGGQMPIPQALLPINGPGFEESRPPLLVGVIVRDKRKRPIIDSTPAVIPKKIKVDVAVVPPAASTPPISTASTPSRSYTPPPNRDPRIKIPYNPTTMLPTPPINTSSPPTPGDDMDEPYSPEDSDPEATTPPLPIADPTQLTNNLPVIPNAIKQSSFLDTALPTQTFKPFTSKFDTIPGLEEPAPLPSNSVELQRKMAELDQRIAMHKAEIDNMSQDLVSATASDIGTSALANIALPSNLQQILDSIKTIGAVTNETVDAQPAKTVQTSQQDLTIPLMLPKISSRPLTGTAAASQKADGLSPTIPLNLPKIKSKHSATNSPQRMVDEKSTSVLSSLSEEDLIRKAEEMLGETGPVQKKSKDKEIATPAYNQNFSTIYNTPPPVLLAPSNILNSTTVTPPLKRSKIDLSQPPIPGLEDEC</sequence>
<feature type="compositionally biased region" description="Low complexity" evidence="10">
    <location>
        <begin position="899"/>
        <end position="918"/>
    </location>
</feature>
<evidence type="ECO:0000313" key="13">
    <source>
        <dbReference type="EMBL" id="KAK9744163.1"/>
    </source>
</evidence>
<dbReference type="InterPro" id="IPR019786">
    <property type="entry name" value="Zinc_finger_PHD-type_CS"/>
</dbReference>
<keyword evidence="7" id="KW-0539">Nucleus</keyword>
<protein>
    <submittedName>
        <fullName evidence="13">Transcription factor S-II (TFIIS), central domain</fullName>
    </submittedName>
</protein>
<dbReference type="CDD" id="cd15552">
    <property type="entry name" value="PHD_PHF3_like"/>
    <property type="match status" value="1"/>
</dbReference>
<evidence type="ECO:0000256" key="5">
    <source>
        <dbReference type="ARBA" id="ARBA00023015"/>
    </source>
</evidence>
<dbReference type="InterPro" id="IPR003618">
    <property type="entry name" value="TFIIS_cen_dom"/>
</dbReference>
<evidence type="ECO:0000256" key="6">
    <source>
        <dbReference type="ARBA" id="ARBA00023163"/>
    </source>
</evidence>
<feature type="region of interest" description="Disordered" evidence="10">
    <location>
        <begin position="1261"/>
        <end position="1287"/>
    </location>
</feature>
<feature type="region of interest" description="Disordered" evidence="10">
    <location>
        <begin position="1839"/>
        <end position="1863"/>
    </location>
</feature>
<name>A0AAW1MBK1_POPJA</name>
<feature type="compositionally biased region" description="Basic and acidic residues" evidence="10">
    <location>
        <begin position="1116"/>
        <end position="1134"/>
    </location>
</feature>
<dbReference type="InterPro" id="IPR001965">
    <property type="entry name" value="Znf_PHD"/>
</dbReference>
<dbReference type="Pfam" id="PF07500">
    <property type="entry name" value="TFIIS_M"/>
    <property type="match status" value="1"/>
</dbReference>
<keyword evidence="2" id="KW-0479">Metal-binding</keyword>
<keyword evidence="4" id="KW-0862">Zinc</keyword>
<dbReference type="InterPro" id="IPR011011">
    <property type="entry name" value="Znf_FYVE_PHD"/>
</dbReference>
<feature type="compositionally biased region" description="Low complexity" evidence="10">
    <location>
        <begin position="1507"/>
        <end position="1518"/>
    </location>
</feature>
<feature type="compositionally biased region" description="Acidic residues" evidence="10">
    <location>
        <begin position="1557"/>
        <end position="1570"/>
    </location>
</feature>
<keyword evidence="3 8" id="KW-0863">Zinc-finger</keyword>
<comment type="subcellular location">
    <subcellularLocation>
        <location evidence="1">Nucleus</location>
    </subcellularLocation>
</comment>
<evidence type="ECO:0000256" key="1">
    <source>
        <dbReference type="ARBA" id="ARBA00004123"/>
    </source>
</evidence>
<evidence type="ECO:0000256" key="9">
    <source>
        <dbReference type="SAM" id="Coils"/>
    </source>
</evidence>
<evidence type="ECO:0000256" key="3">
    <source>
        <dbReference type="ARBA" id="ARBA00022771"/>
    </source>
</evidence>
<dbReference type="SMART" id="SM00592">
    <property type="entry name" value="BRK"/>
    <property type="match status" value="1"/>
</dbReference>
<dbReference type="Pfam" id="PF00628">
    <property type="entry name" value="PHD"/>
    <property type="match status" value="1"/>
</dbReference>
<feature type="region of interest" description="Disordered" evidence="10">
    <location>
        <begin position="1733"/>
        <end position="1752"/>
    </location>
</feature>
<dbReference type="Gene3D" id="3.40.5.120">
    <property type="match status" value="1"/>
</dbReference>